<comment type="caution">
    <text evidence="1">The sequence shown here is derived from an EMBL/GenBank/DDBJ whole genome shotgun (WGS) entry which is preliminary data.</text>
</comment>
<evidence type="ECO:0000313" key="1">
    <source>
        <dbReference type="EMBL" id="GJS50442.1"/>
    </source>
</evidence>
<name>A0ABQ4WC90_9ASTR</name>
<sequence>MFLHKNTNNLSPLRHCLGHHSPIRQPSILQTFPQKLPSHHRRWKRGVHQGGPGEHVLRNNSPVTTLHLANGDGTRLLWIRYVVDVPLRILRRKPLVFVETSYDVTCGH</sequence>
<reference evidence="1" key="1">
    <citation type="journal article" date="2022" name="Int. J. Mol. Sci.">
        <title>Draft Genome of Tanacetum Coccineum: Genomic Comparison of Closely Related Tanacetum-Family Plants.</title>
        <authorList>
            <person name="Yamashiro T."/>
            <person name="Shiraishi A."/>
            <person name="Nakayama K."/>
            <person name="Satake H."/>
        </authorList>
    </citation>
    <scope>NUCLEOTIDE SEQUENCE</scope>
</reference>
<evidence type="ECO:0000313" key="2">
    <source>
        <dbReference type="Proteomes" id="UP001151760"/>
    </source>
</evidence>
<protein>
    <submittedName>
        <fullName evidence="1">Uncharacterized protein</fullName>
    </submittedName>
</protein>
<reference evidence="1" key="2">
    <citation type="submission" date="2022-01" db="EMBL/GenBank/DDBJ databases">
        <authorList>
            <person name="Yamashiro T."/>
            <person name="Shiraishi A."/>
            <person name="Satake H."/>
            <person name="Nakayama K."/>
        </authorList>
    </citation>
    <scope>NUCLEOTIDE SEQUENCE</scope>
</reference>
<proteinExistence type="predicted"/>
<gene>
    <name evidence="1" type="ORF">Tco_0623804</name>
</gene>
<dbReference type="Proteomes" id="UP001151760">
    <property type="component" value="Unassembled WGS sequence"/>
</dbReference>
<dbReference type="EMBL" id="BQNB010008515">
    <property type="protein sequence ID" value="GJS50442.1"/>
    <property type="molecule type" value="Genomic_DNA"/>
</dbReference>
<accession>A0ABQ4WC90</accession>
<keyword evidence="2" id="KW-1185">Reference proteome</keyword>
<organism evidence="1 2">
    <name type="scientific">Tanacetum coccineum</name>
    <dbReference type="NCBI Taxonomy" id="301880"/>
    <lineage>
        <taxon>Eukaryota</taxon>
        <taxon>Viridiplantae</taxon>
        <taxon>Streptophyta</taxon>
        <taxon>Embryophyta</taxon>
        <taxon>Tracheophyta</taxon>
        <taxon>Spermatophyta</taxon>
        <taxon>Magnoliopsida</taxon>
        <taxon>eudicotyledons</taxon>
        <taxon>Gunneridae</taxon>
        <taxon>Pentapetalae</taxon>
        <taxon>asterids</taxon>
        <taxon>campanulids</taxon>
        <taxon>Asterales</taxon>
        <taxon>Asteraceae</taxon>
        <taxon>Asteroideae</taxon>
        <taxon>Anthemideae</taxon>
        <taxon>Anthemidinae</taxon>
        <taxon>Tanacetum</taxon>
    </lineage>
</organism>